<feature type="region of interest" description="Disordered" evidence="5">
    <location>
        <begin position="63"/>
        <end position="131"/>
    </location>
</feature>
<comment type="caution">
    <text evidence="7">The sequence shown here is derived from an EMBL/GenBank/DDBJ whole genome shotgun (WGS) entry which is preliminary data.</text>
</comment>
<keyword evidence="8" id="KW-1185">Reference proteome</keyword>
<evidence type="ECO:0000256" key="5">
    <source>
        <dbReference type="SAM" id="MobiDB-lite"/>
    </source>
</evidence>
<evidence type="ECO:0000313" key="7">
    <source>
        <dbReference type="EMBL" id="GBF93304.1"/>
    </source>
</evidence>
<dbReference type="SUPFAM" id="SSF102462">
    <property type="entry name" value="Peptidyl-tRNA hydrolase II"/>
    <property type="match status" value="1"/>
</dbReference>
<dbReference type="GO" id="GO:0005829">
    <property type="term" value="C:cytosol"/>
    <property type="evidence" value="ECO:0007669"/>
    <property type="project" value="TreeGrafter"/>
</dbReference>
<dbReference type="InterPro" id="IPR023476">
    <property type="entry name" value="Pep_tRNA_hydro_II_dom_sf"/>
</dbReference>
<dbReference type="Pfam" id="PF01981">
    <property type="entry name" value="PTH2"/>
    <property type="match status" value="1"/>
</dbReference>
<proteinExistence type="inferred from homology"/>
<gene>
    <name evidence="7" type="ORF">Rsub_06036</name>
</gene>
<evidence type="ECO:0000256" key="4">
    <source>
        <dbReference type="ARBA" id="ARBA00048707"/>
    </source>
</evidence>
<keyword evidence="2" id="KW-0378">Hydrolase</keyword>
<feature type="chain" id="PRO_5016064648" description="peptidyl-tRNA hydrolase" evidence="6">
    <location>
        <begin position="32"/>
        <end position="262"/>
    </location>
</feature>
<dbReference type="PANTHER" id="PTHR12649:SF11">
    <property type="entry name" value="PEPTIDYL-TRNA HYDROLASE 2, MITOCHONDRIAL"/>
    <property type="match status" value="1"/>
</dbReference>
<dbReference type="InParanoid" id="A0A2V0P0B2"/>
<reference evidence="7 8" key="1">
    <citation type="journal article" date="2018" name="Sci. Rep.">
        <title>Raphidocelis subcapitata (=Pseudokirchneriella subcapitata) provides an insight into genome evolution and environmental adaptations in the Sphaeropleales.</title>
        <authorList>
            <person name="Suzuki S."/>
            <person name="Yamaguchi H."/>
            <person name="Nakajima N."/>
            <person name="Kawachi M."/>
        </authorList>
    </citation>
    <scope>NUCLEOTIDE SEQUENCE [LARGE SCALE GENOMIC DNA]</scope>
    <source>
        <strain evidence="7 8">NIES-35</strain>
    </source>
</reference>
<comment type="similarity">
    <text evidence="3">Belongs to the PTH2 family.</text>
</comment>
<dbReference type="Proteomes" id="UP000247498">
    <property type="component" value="Unassembled WGS sequence"/>
</dbReference>
<accession>A0A2V0P0B2</accession>
<dbReference type="STRING" id="307507.A0A2V0P0B2"/>
<dbReference type="Gene3D" id="3.40.1490.10">
    <property type="entry name" value="Bit1"/>
    <property type="match status" value="1"/>
</dbReference>
<dbReference type="EC" id="3.1.1.29" evidence="1"/>
<feature type="compositionally biased region" description="Polar residues" evidence="5">
    <location>
        <begin position="111"/>
        <end position="123"/>
    </location>
</feature>
<dbReference type="EMBL" id="BDRX01000039">
    <property type="protein sequence ID" value="GBF93304.1"/>
    <property type="molecule type" value="Genomic_DNA"/>
</dbReference>
<protein>
    <recommendedName>
        <fullName evidence="1">peptidyl-tRNA hydrolase</fullName>
        <ecNumber evidence="1">3.1.1.29</ecNumber>
    </recommendedName>
</protein>
<evidence type="ECO:0000256" key="6">
    <source>
        <dbReference type="SAM" id="SignalP"/>
    </source>
</evidence>
<dbReference type="OrthoDB" id="547191at2759"/>
<dbReference type="InterPro" id="IPR002833">
    <property type="entry name" value="PTH2"/>
</dbReference>
<dbReference type="AlphaFoldDB" id="A0A2V0P0B2"/>
<keyword evidence="6" id="KW-0732">Signal</keyword>
<evidence type="ECO:0000313" key="8">
    <source>
        <dbReference type="Proteomes" id="UP000247498"/>
    </source>
</evidence>
<comment type="catalytic activity">
    <reaction evidence="4">
        <text>an N-acyl-L-alpha-aminoacyl-tRNA + H2O = an N-acyl-L-amino acid + a tRNA + H(+)</text>
        <dbReference type="Rhea" id="RHEA:54448"/>
        <dbReference type="Rhea" id="RHEA-COMP:10123"/>
        <dbReference type="Rhea" id="RHEA-COMP:13883"/>
        <dbReference type="ChEBI" id="CHEBI:15377"/>
        <dbReference type="ChEBI" id="CHEBI:15378"/>
        <dbReference type="ChEBI" id="CHEBI:59874"/>
        <dbReference type="ChEBI" id="CHEBI:78442"/>
        <dbReference type="ChEBI" id="CHEBI:138191"/>
        <dbReference type="EC" id="3.1.1.29"/>
    </reaction>
</comment>
<feature type="compositionally biased region" description="Gly residues" evidence="5">
    <location>
        <begin position="84"/>
        <end position="93"/>
    </location>
</feature>
<evidence type="ECO:0000256" key="1">
    <source>
        <dbReference type="ARBA" id="ARBA00013260"/>
    </source>
</evidence>
<dbReference type="GO" id="GO:0004045">
    <property type="term" value="F:peptidyl-tRNA hydrolase activity"/>
    <property type="evidence" value="ECO:0007669"/>
    <property type="project" value="UniProtKB-EC"/>
</dbReference>
<sequence>MGTGTGFLLGASIGASAGALGCLVAVQGVDGAETTLRRVWAQLGSDLSARLGLAPAKDAPIGVEQAYDPSSSGGASLRPERSGSGIGGAGSGGDEVLSEGGDCTHWGGFTPGTSSLSRSTSDVARSAGDATGAPGDRLKMVVVVREDVAARWNRSKLAVMVSSSLIGLYKRVYRNRAQRGLLVNWEAQKAAKLILVCPDEAALGALLDGARDAGVPAHCLLETVAPAAPGEAPSRARAVVALGPATQAALAAAGCQSLPSLP</sequence>
<name>A0A2V0P0B2_9CHLO</name>
<feature type="signal peptide" evidence="6">
    <location>
        <begin position="1"/>
        <end position="31"/>
    </location>
</feature>
<evidence type="ECO:0000256" key="3">
    <source>
        <dbReference type="ARBA" id="ARBA00038050"/>
    </source>
</evidence>
<evidence type="ECO:0000256" key="2">
    <source>
        <dbReference type="ARBA" id="ARBA00022801"/>
    </source>
</evidence>
<organism evidence="7 8">
    <name type="scientific">Raphidocelis subcapitata</name>
    <dbReference type="NCBI Taxonomy" id="307507"/>
    <lineage>
        <taxon>Eukaryota</taxon>
        <taxon>Viridiplantae</taxon>
        <taxon>Chlorophyta</taxon>
        <taxon>core chlorophytes</taxon>
        <taxon>Chlorophyceae</taxon>
        <taxon>CS clade</taxon>
        <taxon>Sphaeropleales</taxon>
        <taxon>Selenastraceae</taxon>
        <taxon>Raphidocelis</taxon>
    </lineage>
</organism>
<dbReference type="PANTHER" id="PTHR12649">
    <property type="entry name" value="PEPTIDYL-TRNA HYDROLASE 2"/>
    <property type="match status" value="1"/>
</dbReference>